<gene>
    <name evidence="1" type="ORF">F1D05_36115</name>
</gene>
<reference evidence="2" key="1">
    <citation type="submission" date="2019-09" db="EMBL/GenBank/DDBJ databases">
        <title>Antimicrobial potential of Antarctic Bacteria.</title>
        <authorList>
            <person name="Benaud N."/>
            <person name="Edwards R.J."/>
            <person name="Ferrari B.C."/>
        </authorList>
    </citation>
    <scope>NUCLEOTIDE SEQUENCE [LARGE SCALE GENOMIC DNA]</scope>
    <source>
        <strain evidence="2">SPB151</strain>
    </source>
</reference>
<accession>A0A7G6X7X1</accession>
<dbReference type="EMBL" id="CP043661">
    <property type="protein sequence ID" value="QNE22336.1"/>
    <property type="molecule type" value="Genomic_DNA"/>
</dbReference>
<evidence type="ECO:0000313" key="1">
    <source>
        <dbReference type="EMBL" id="QNE22336.1"/>
    </source>
</evidence>
<protein>
    <submittedName>
        <fullName evidence="1">Uncharacterized protein</fullName>
    </submittedName>
</protein>
<dbReference type="RefSeq" id="WP_185444750.1">
    <property type="nucleotide sequence ID" value="NZ_CP043661.1"/>
</dbReference>
<dbReference type="AlphaFoldDB" id="A0A7G6X7X1"/>
<organism evidence="1 2">
    <name type="scientific">Kribbella qitaiheensis</name>
    <dbReference type="NCBI Taxonomy" id="1544730"/>
    <lineage>
        <taxon>Bacteria</taxon>
        <taxon>Bacillati</taxon>
        <taxon>Actinomycetota</taxon>
        <taxon>Actinomycetes</taxon>
        <taxon>Propionibacteriales</taxon>
        <taxon>Kribbellaceae</taxon>
        <taxon>Kribbella</taxon>
    </lineage>
</organism>
<sequence>MPTGLDCAPASLVPSAVAYPVAGSFGALLDECDVAPGRPDRQLTADAISGRLGGSRLVDGELKALADVEVFGPILQRPTSVHRLSTSAG</sequence>
<dbReference type="KEGG" id="kqi:F1D05_36115"/>
<evidence type="ECO:0000313" key="2">
    <source>
        <dbReference type="Proteomes" id="UP000515563"/>
    </source>
</evidence>
<reference evidence="1 2" key="2">
    <citation type="journal article" date="2020" name="Microbiol. Resour. Announc.">
        <title>Antarctic desert soil bacteria exhibit high novel natural product potential, evaluated through long-read genome sequencing and comparative genomics.</title>
        <authorList>
            <person name="Benaud N."/>
            <person name="Edwards R.J."/>
            <person name="Amos T.G."/>
            <person name="D'Agostino P.M."/>
            <person name="Gutierrez-Chavez C."/>
            <person name="Montgomery K."/>
            <person name="Nicetic I."/>
            <person name="Ferrari B.C."/>
        </authorList>
    </citation>
    <scope>NUCLEOTIDE SEQUENCE [LARGE SCALE GENOMIC DNA]</scope>
    <source>
        <strain evidence="1 2">SPB151</strain>
    </source>
</reference>
<dbReference type="Proteomes" id="UP000515563">
    <property type="component" value="Chromosome"/>
</dbReference>
<proteinExistence type="predicted"/>
<name>A0A7G6X7X1_9ACTN</name>
<keyword evidence="2" id="KW-1185">Reference proteome</keyword>